<dbReference type="EMBL" id="CCKQ01009022">
    <property type="protein sequence ID" value="CDW80488.1"/>
    <property type="molecule type" value="Genomic_DNA"/>
</dbReference>
<name>A0A078AI57_STYLE</name>
<dbReference type="AlphaFoldDB" id="A0A078AI57"/>
<dbReference type="InParanoid" id="A0A078AI57"/>
<gene>
    <name evidence="1" type="primary">Contig18942.g20092</name>
    <name evidence="1" type="ORF">STYLEM_9487</name>
</gene>
<evidence type="ECO:0000313" key="2">
    <source>
        <dbReference type="Proteomes" id="UP000039865"/>
    </source>
</evidence>
<protein>
    <submittedName>
        <fullName evidence="1">Uncharacterized protein</fullName>
    </submittedName>
</protein>
<evidence type="ECO:0000313" key="1">
    <source>
        <dbReference type="EMBL" id="CDW80488.1"/>
    </source>
</evidence>
<keyword evidence="2" id="KW-1185">Reference proteome</keyword>
<reference evidence="1 2" key="1">
    <citation type="submission" date="2014-06" db="EMBL/GenBank/DDBJ databases">
        <authorList>
            <person name="Swart Estienne"/>
        </authorList>
    </citation>
    <scope>NUCLEOTIDE SEQUENCE [LARGE SCALE GENOMIC DNA]</scope>
    <source>
        <strain evidence="1 2">130c</strain>
    </source>
</reference>
<dbReference type="Proteomes" id="UP000039865">
    <property type="component" value="Unassembled WGS sequence"/>
</dbReference>
<accession>A0A078AI57</accession>
<proteinExistence type="predicted"/>
<sequence>MFSCCHHKARKSIFQQQGNQIIRSFKISNDLGEDPSIEMEVQQLSKDINNISTLQKVSRQQKMKKVPQVAKSDNLEKQRNHLDQNQGQEILEKVSEKCSIQEKEKISAFTFSEESINRVDYQNIQAYDNEVDSSDSNKSRIGFSCREQIRFMPVQLIDPEINALNSDATSNSLLSSLDDISSNQNSEYKQDSEYNIDSYHKPSFIFQKFDQNDLYNPYTLRLLRNRRTTINEYSRDDKNQTMDLGQAQQLKKSQYNFSNSSSLYNKNIDQLSEENMDTSRQD</sequence>
<organism evidence="1 2">
    <name type="scientific">Stylonychia lemnae</name>
    <name type="common">Ciliate</name>
    <dbReference type="NCBI Taxonomy" id="5949"/>
    <lineage>
        <taxon>Eukaryota</taxon>
        <taxon>Sar</taxon>
        <taxon>Alveolata</taxon>
        <taxon>Ciliophora</taxon>
        <taxon>Intramacronucleata</taxon>
        <taxon>Spirotrichea</taxon>
        <taxon>Stichotrichia</taxon>
        <taxon>Sporadotrichida</taxon>
        <taxon>Oxytrichidae</taxon>
        <taxon>Stylonychinae</taxon>
        <taxon>Stylonychia</taxon>
    </lineage>
</organism>